<comment type="caution">
    <text evidence="2">The sequence shown here is derived from an EMBL/GenBank/DDBJ whole genome shotgun (WGS) entry which is preliminary data.</text>
</comment>
<dbReference type="PROSITE" id="PS51977">
    <property type="entry name" value="WGR"/>
    <property type="match status" value="1"/>
</dbReference>
<reference evidence="2 3" key="1">
    <citation type="journal article" date="2020" name="Microorganisms">
        <title>Osmotic Adaptation and Compatible Solute Biosynthesis of Phototrophic Bacteria as Revealed from Genome Analyses.</title>
        <authorList>
            <person name="Imhoff J.F."/>
            <person name="Rahn T."/>
            <person name="Kunzel S."/>
            <person name="Keller A."/>
            <person name="Neulinger S.C."/>
        </authorList>
    </citation>
    <scope>NUCLEOTIDE SEQUENCE [LARGE SCALE GENOMIC DNA]</scope>
    <source>
        <strain evidence="2 3">DSM 9895</strain>
    </source>
</reference>
<dbReference type="InterPro" id="IPR036930">
    <property type="entry name" value="WGR_dom_sf"/>
</dbReference>
<dbReference type="SUPFAM" id="SSF142921">
    <property type="entry name" value="WGR domain-like"/>
    <property type="match status" value="1"/>
</dbReference>
<name>A0ABS1DI33_9PROT</name>
<dbReference type="InterPro" id="IPR049809">
    <property type="entry name" value="YehF/YfeS-like_WGR"/>
</dbReference>
<feature type="domain" description="WGR" evidence="1">
    <location>
        <begin position="1"/>
        <end position="84"/>
    </location>
</feature>
<dbReference type="EMBL" id="NRRL01000051">
    <property type="protein sequence ID" value="MBK1669499.1"/>
    <property type="molecule type" value="Genomic_DNA"/>
</dbReference>
<dbReference type="SMART" id="SM00773">
    <property type="entry name" value="WGR"/>
    <property type="match status" value="1"/>
</dbReference>
<dbReference type="InterPro" id="IPR008893">
    <property type="entry name" value="WGR_domain"/>
</dbReference>
<evidence type="ECO:0000313" key="2">
    <source>
        <dbReference type="EMBL" id="MBK1669499.1"/>
    </source>
</evidence>
<sequence>MSDVTLQNDAADLIRIESTSNKHRFYRCAIWPGLFGDVSLVREWGRIGQPGQMRLDAQPDTPAARGKMHDFVRRKERKGYRRIA</sequence>
<proteinExistence type="predicted"/>
<dbReference type="Gene3D" id="2.20.140.10">
    <property type="entry name" value="WGR domain"/>
    <property type="match status" value="1"/>
</dbReference>
<organism evidence="2 3">
    <name type="scientific">Rhodovibrio sodomensis</name>
    <dbReference type="NCBI Taxonomy" id="1088"/>
    <lineage>
        <taxon>Bacteria</taxon>
        <taxon>Pseudomonadati</taxon>
        <taxon>Pseudomonadota</taxon>
        <taxon>Alphaproteobacteria</taxon>
        <taxon>Rhodospirillales</taxon>
        <taxon>Rhodovibrionaceae</taxon>
        <taxon>Rhodovibrio</taxon>
    </lineage>
</organism>
<evidence type="ECO:0000313" key="3">
    <source>
        <dbReference type="Proteomes" id="UP001296873"/>
    </source>
</evidence>
<accession>A0ABS1DI33</accession>
<evidence type="ECO:0000259" key="1">
    <source>
        <dbReference type="PROSITE" id="PS51977"/>
    </source>
</evidence>
<dbReference type="CDD" id="cd07996">
    <property type="entry name" value="WGR_MMR_like"/>
    <property type="match status" value="1"/>
</dbReference>
<dbReference type="Pfam" id="PF05406">
    <property type="entry name" value="WGR"/>
    <property type="match status" value="1"/>
</dbReference>
<dbReference type="RefSeq" id="WP_200341832.1">
    <property type="nucleotide sequence ID" value="NZ_NRRL01000051.1"/>
</dbReference>
<protein>
    <recommendedName>
        <fullName evidence="1">WGR domain-containing protein</fullName>
    </recommendedName>
</protein>
<dbReference type="Proteomes" id="UP001296873">
    <property type="component" value="Unassembled WGS sequence"/>
</dbReference>
<gene>
    <name evidence="2" type="ORF">CKO28_15780</name>
</gene>
<keyword evidence="3" id="KW-1185">Reference proteome</keyword>